<name>F8L9P9_SIMNZ</name>
<reference evidence="3 4" key="2">
    <citation type="journal article" date="2011" name="Mol. Biol. Evol.">
        <title>Unity in variety--the pan-genome of the Chlamydiae.</title>
        <authorList>
            <person name="Collingro A."/>
            <person name="Tischler P."/>
            <person name="Weinmaier T."/>
            <person name="Penz T."/>
            <person name="Heinz E."/>
            <person name="Brunham R.C."/>
            <person name="Read T.D."/>
            <person name="Bavoil P.M."/>
            <person name="Sachse K."/>
            <person name="Kahane S."/>
            <person name="Friedman M.G."/>
            <person name="Rattei T."/>
            <person name="Myers G.S."/>
            <person name="Horn M."/>
        </authorList>
    </citation>
    <scope>NUCLEOTIDE SEQUENCE [LARGE SCALE GENOMIC DNA]</scope>
    <source>
        <strain evidence="4">ATCC VR-1471 / Z</strain>
    </source>
</reference>
<keyword evidence="1" id="KW-0175">Coiled coil</keyword>
<evidence type="ECO:0000313" key="4">
    <source>
        <dbReference type="Proteomes" id="UP000000496"/>
    </source>
</evidence>
<sequence length="520" mass="61043">MATEEKKEKTDSEKKSEPKNVSERFVALKQAIDQLKEIEEKIAQAISFMKEALSEPGGPRLKDFWDAKHLCSPFFKEQMNPIKRNHLWSEYAELNQEARRLKEIIDEQTAFSIEQIELAIEALEADFAKYDQLVEEQPHLEFPKNTHTFIKKQEEYQAPQRELHFLKTLVSRLDALRKEAIGTDMRISVKNKLLKRLSKLGDQVFPRRKELIKEISEKFINDVDYFVSHRFSQKEGEKSVPPFVLRDEIKSLQALAKLLTLNTQAFTKTRKMLSECWDQIKEVEKDRKKEYEERSKEFEKNKEEFAPKIEELRAFCSNAESLSKEQILERISTLQSEMRTLPLSREDVKTMRAEIQQIRNEALDKIQEKVDAKEKKDRKQIEELKTELTTILANEAALNLESLEEAEGRLREVFQSLKLAVAEKQVFERNFSDLRSFILDKKGEKADTLDELENLLEEREELLNQVKQQVQDYRKEMGGSGLDFEKAMTYRELYDSAKIHLDKEVEAVDQLEEKIAEIES</sequence>
<dbReference type="KEGG" id="sng:SNE_A17110"/>
<feature type="region of interest" description="Disordered" evidence="2">
    <location>
        <begin position="1"/>
        <end position="21"/>
    </location>
</feature>
<feature type="coiled-coil region" evidence="1">
    <location>
        <begin position="438"/>
        <end position="514"/>
    </location>
</feature>
<evidence type="ECO:0000256" key="2">
    <source>
        <dbReference type="SAM" id="MobiDB-lite"/>
    </source>
</evidence>
<dbReference type="HOGENOM" id="CLU_475553_0_0_0"/>
<dbReference type="STRING" id="331113.SNE_A17110"/>
<accession>F8L9P9</accession>
<dbReference type="eggNOG" id="COG1196">
    <property type="taxonomic scope" value="Bacteria"/>
</dbReference>
<feature type="coiled-coil region" evidence="1">
    <location>
        <begin position="28"/>
        <end position="55"/>
    </location>
</feature>
<keyword evidence="4" id="KW-1185">Reference proteome</keyword>
<feature type="coiled-coil region" evidence="1">
    <location>
        <begin position="348"/>
        <end position="401"/>
    </location>
</feature>
<reference key="1">
    <citation type="journal article" date="2011" name="Mol. Biol. Evol.">
        <title>Unity in variety -- the pan-genome of the Chlamydiae.</title>
        <authorList>
            <person name="Collingro A."/>
            <person name="Tischler P."/>
            <person name="Weinmaier T."/>
            <person name="Penz T."/>
            <person name="Heinz E."/>
            <person name="Brunham R.C."/>
            <person name="Read T.D."/>
            <person name="Bavoil P.M."/>
            <person name="Sachse K."/>
            <person name="Kahane S."/>
            <person name="Friedman M.G."/>
            <person name="Rattei T."/>
            <person name="Myers G.S.A."/>
            <person name="Horn M."/>
        </authorList>
    </citation>
    <scope>NUCLEOTIDE SEQUENCE</scope>
    <source>
        <strain>Z</strain>
    </source>
</reference>
<dbReference type="Proteomes" id="UP000000496">
    <property type="component" value="Chromosome gsn.131"/>
</dbReference>
<dbReference type="OrthoDB" id="19143at2"/>
<evidence type="ECO:0000256" key="1">
    <source>
        <dbReference type="SAM" id="Coils"/>
    </source>
</evidence>
<feature type="coiled-coil region" evidence="1">
    <location>
        <begin position="91"/>
        <end position="133"/>
    </location>
</feature>
<dbReference type="AlphaFoldDB" id="F8L9P9"/>
<evidence type="ECO:0000313" key="3">
    <source>
        <dbReference type="EMBL" id="CCB89588.1"/>
    </source>
</evidence>
<dbReference type="RefSeq" id="WP_013944054.1">
    <property type="nucleotide sequence ID" value="NC_015713.1"/>
</dbReference>
<protein>
    <submittedName>
        <fullName evidence="3">Uncharacterized protein</fullName>
    </submittedName>
</protein>
<proteinExistence type="predicted"/>
<dbReference type="EMBL" id="FR872582">
    <property type="protein sequence ID" value="CCB89588.1"/>
    <property type="molecule type" value="Genomic_DNA"/>
</dbReference>
<organism evidence="3 4">
    <name type="scientific">Simkania negevensis (strain ATCC VR-1471 / DSM 27360 / Z)</name>
    <dbReference type="NCBI Taxonomy" id="331113"/>
    <lineage>
        <taxon>Bacteria</taxon>
        <taxon>Pseudomonadati</taxon>
        <taxon>Chlamydiota</taxon>
        <taxon>Chlamydiia</taxon>
        <taxon>Parachlamydiales</taxon>
        <taxon>Simkaniaceae</taxon>
        <taxon>Simkania</taxon>
    </lineage>
</organism>
<gene>
    <name evidence="3" type="ordered locus">SNE_A17110</name>
</gene>